<comment type="caution">
    <text evidence="1">The sequence shown here is derived from an EMBL/GenBank/DDBJ whole genome shotgun (WGS) entry which is preliminary data.</text>
</comment>
<organism evidence="1 2">
    <name type="scientific">Alteromonas aestuariivivens</name>
    <dbReference type="NCBI Taxonomy" id="1938339"/>
    <lineage>
        <taxon>Bacteria</taxon>
        <taxon>Pseudomonadati</taxon>
        <taxon>Pseudomonadota</taxon>
        <taxon>Gammaproteobacteria</taxon>
        <taxon>Alteromonadales</taxon>
        <taxon>Alteromonadaceae</taxon>
        <taxon>Alteromonas/Salinimonas group</taxon>
        <taxon>Alteromonas</taxon>
    </lineage>
</organism>
<dbReference type="Proteomes" id="UP000256561">
    <property type="component" value="Unassembled WGS sequence"/>
</dbReference>
<dbReference type="Pfam" id="PF00132">
    <property type="entry name" value="Hexapep"/>
    <property type="match status" value="1"/>
</dbReference>
<accession>A0A3D8M9J7</accession>
<dbReference type="CDD" id="cd04645">
    <property type="entry name" value="LbH_gamma_CA_like"/>
    <property type="match status" value="1"/>
</dbReference>
<evidence type="ECO:0000313" key="2">
    <source>
        <dbReference type="Proteomes" id="UP000256561"/>
    </source>
</evidence>
<dbReference type="OrthoDB" id="9803036at2"/>
<proteinExistence type="predicted"/>
<dbReference type="AlphaFoldDB" id="A0A3D8M9J7"/>
<dbReference type="InterPro" id="IPR001451">
    <property type="entry name" value="Hexapep"/>
</dbReference>
<dbReference type="Gene3D" id="2.160.10.10">
    <property type="entry name" value="Hexapeptide repeat proteins"/>
    <property type="match status" value="1"/>
</dbReference>
<dbReference type="SUPFAM" id="SSF51161">
    <property type="entry name" value="Trimeric LpxA-like enzymes"/>
    <property type="match status" value="1"/>
</dbReference>
<dbReference type="PANTHER" id="PTHR13061:SF29">
    <property type="entry name" value="GAMMA CARBONIC ANHYDRASE-LIKE 1, MITOCHONDRIAL-RELATED"/>
    <property type="match status" value="1"/>
</dbReference>
<protein>
    <submittedName>
        <fullName evidence="1">Gamma carbonic anhydrase family protein</fullName>
    </submittedName>
</protein>
<dbReference type="InterPro" id="IPR011004">
    <property type="entry name" value="Trimer_LpxA-like_sf"/>
</dbReference>
<evidence type="ECO:0000313" key="1">
    <source>
        <dbReference type="EMBL" id="RDV25980.1"/>
    </source>
</evidence>
<name>A0A3D8M9J7_9ALTE</name>
<dbReference type="RefSeq" id="WP_115592849.1">
    <property type="nucleotide sequence ID" value="NZ_QRHA01000005.1"/>
</dbReference>
<keyword evidence="2" id="KW-1185">Reference proteome</keyword>
<dbReference type="InterPro" id="IPR050484">
    <property type="entry name" value="Transf_Hexapept/Carb_Anhydrase"/>
</dbReference>
<dbReference type="InterPro" id="IPR047324">
    <property type="entry name" value="LbH_gamma_CA-like"/>
</dbReference>
<gene>
    <name evidence="1" type="ORF">DXV75_07800</name>
</gene>
<dbReference type="EMBL" id="QRHA01000005">
    <property type="protein sequence ID" value="RDV25980.1"/>
    <property type="molecule type" value="Genomic_DNA"/>
</dbReference>
<reference evidence="2" key="1">
    <citation type="submission" date="2018-08" db="EMBL/GenBank/DDBJ databases">
        <authorList>
            <person name="Zhang J."/>
            <person name="Du Z.-J."/>
        </authorList>
    </citation>
    <scope>NUCLEOTIDE SEQUENCE [LARGE SCALE GENOMIC DNA]</scope>
    <source>
        <strain evidence="2">KCTC 52655</strain>
    </source>
</reference>
<dbReference type="PANTHER" id="PTHR13061">
    <property type="entry name" value="DYNACTIN SUBUNIT P25"/>
    <property type="match status" value="1"/>
</dbReference>
<sequence length="179" mass="19418">MLYQFGEHAPRLGTNVYLAPGSQVIGRVDLADNVSVWFNTVIRGDTDQILIGANTNVQDGCVLHTDSGYTLKLGEGVTVGHKAMLHGCEVGDFSLVGINAVILNGARIGRYCVIGANTLIPENMQIPDYSLVVGSPGKVIRTLDEGAAEKLEMSARHYVENGRKFRQQLKALPYEDMEA</sequence>